<comment type="caution">
    <text evidence="7">The sequence shown here is derived from an EMBL/GenBank/DDBJ whole genome shotgun (WGS) entry which is preliminary data.</text>
</comment>
<feature type="region of interest" description="Disordered" evidence="4">
    <location>
        <begin position="192"/>
        <end position="222"/>
    </location>
</feature>
<organism evidence="7 8">
    <name type="scientific">Diploscapter pachys</name>
    <dbReference type="NCBI Taxonomy" id="2018661"/>
    <lineage>
        <taxon>Eukaryota</taxon>
        <taxon>Metazoa</taxon>
        <taxon>Ecdysozoa</taxon>
        <taxon>Nematoda</taxon>
        <taxon>Chromadorea</taxon>
        <taxon>Rhabditida</taxon>
        <taxon>Rhabditina</taxon>
        <taxon>Rhabditomorpha</taxon>
        <taxon>Rhabditoidea</taxon>
        <taxon>Rhabditidae</taxon>
        <taxon>Diploscapter</taxon>
    </lineage>
</organism>
<comment type="similarity">
    <text evidence="1">Belongs to the protein-tyrosine phosphatase family. Non-receptor class dual specificity subfamily.</text>
</comment>
<dbReference type="Gene3D" id="3.90.190.10">
    <property type="entry name" value="Protein tyrosine phosphatase superfamily"/>
    <property type="match status" value="1"/>
</dbReference>
<dbReference type="CDD" id="cd14514">
    <property type="entry name" value="DUSP14-like"/>
    <property type="match status" value="1"/>
</dbReference>
<dbReference type="GO" id="GO:0005737">
    <property type="term" value="C:cytoplasm"/>
    <property type="evidence" value="ECO:0007669"/>
    <property type="project" value="TreeGrafter"/>
</dbReference>
<dbReference type="InterPro" id="IPR052103">
    <property type="entry name" value="Dual_spec_Phospatases"/>
</dbReference>
<accession>A0A2A2L7H7</accession>
<dbReference type="SUPFAM" id="SSF52799">
    <property type="entry name" value="(Phosphotyrosine protein) phosphatases II"/>
    <property type="match status" value="1"/>
</dbReference>
<evidence type="ECO:0000256" key="4">
    <source>
        <dbReference type="SAM" id="MobiDB-lite"/>
    </source>
</evidence>
<proteinExistence type="inferred from homology"/>
<dbReference type="PANTHER" id="PTHR45961:SF3">
    <property type="entry name" value="DUAL SPECIFICITY PROTEIN PHOSPHATASE 14"/>
    <property type="match status" value="1"/>
</dbReference>
<dbReference type="InterPro" id="IPR029021">
    <property type="entry name" value="Prot-tyrosine_phosphatase-like"/>
</dbReference>
<evidence type="ECO:0000313" key="8">
    <source>
        <dbReference type="Proteomes" id="UP000218231"/>
    </source>
</evidence>
<dbReference type="Proteomes" id="UP000218231">
    <property type="component" value="Unassembled WGS sequence"/>
</dbReference>
<dbReference type="STRING" id="2018661.A0A2A2L7H7"/>
<dbReference type="OrthoDB" id="285418at2759"/>
<feature type="domain" description="Tyrosine specific protein phosphatases" evidence="6">
    <location>
        <begin position="76"/>
        <end position="134"/>
    </location>
</feature>
<dbReference type="PROSITE" id="PS50056">
    <property type="entry name" value="TYR_PHOSPHATASE_2"/>
    <property type="match status" value="1"/>
</dbReference>
<evidence type="ECO:0000256" key="1">
    <source>
        <dbReference type="ARBA" id="ARBA00008601"/>
    </source>
</evidence>
<keyword evidence="3" id="KW-0904">Protein phosphatase</keyword>
<keyword evidence="8" id="KW-1185">Reference proteome</keyword>
<evidence type="ECO:0000259" key="5">
    <source>
        <dbReference type="PROSITE" id="PS50054"/>
    </source>
</evidence>
<dbReference type="InterPro" id="IPR000340">
    <property type="entry name" value="Dual-sp_phosphatase_cat-dom"/>
</dbReference>
<evidence type="ECO:0000256" key="3">
    <source>
        <dbReference type="ARBA" id="ARBA00022912"/>
    </source>
</evidence>
<dbReference type="Pfam" id="PF00782">
    <property type="entry name" value="DSPc"/>
    <property type="match status" value="1"/>
</dbReference>
<feature type="compositionally biased region" description="Polar residues" evidence="4">
    <location>
        <begin position="196"/>
        <end position="206"/>
    </location>
</feature>
<feature type="domain" description="Tyrosine-protein phosphatase" evidence="5">
    <location>
        <begin position="15"/>
        <end position="155"/>
    </location>
</feature>
<name>A0A2A2L7H7_9BILA</name>
<dbReference type="InterPro" id="IPR000387">
    <property type="entry name" value="Tyr_Pase_dom"/>
</dbReference>
<keyword evidence="2" id="KW-0378">Hydrolase</keyword>
<evidence type="ECO:0008006" key="9">
    <source>
        <dbReference type="Google" id="ProtNLM"/>
    </source>
</evidence>
<protein>
    <recommendedName>
        <fullName evidence="9">Tyrosine-protein phosphatase domain-containing protein</fullName>
    </recommendedName>
</protein>
<dbReference type="PANTHER" id="PTHR45961">
    <property type="entry name" value="IP21249P"/>
    <property type="match status" value="1"/>
</dbReference>
<sequence>MKSEEKPQRPPVLMSFTEVKPHLYLSGFGCITEKAIHDHGITHAVDATNIPNNKRLSSLKYFNVPVADDLLSKINKYFYEVANFVDSAKSEGGKCLVYCAAGVSRSACLVLIYLLLRENMTLRDAYYYLNQKRPIIAPNINFWRQMIAAEEVEKGEATVKLITGRLSKPIPDVYLHRAVKMPEQIQKYEKKKSGFCTGSESTPTIENDTKEVEVKEGEEENE</sequence>
<dbReference type="GO" id="GO:0004721">
    <property type="term" value="F:phosphoprotein phosphatase activity"/>
    <property type="evidence" value="ECO:0007669"/>
    <property type="project" value="UniProtKB-KW"/>
</dbReference>
<evidence type="ECO:0000256" key="2">
    <source>
        <dbReference type="ARBA" id="ARBA00022801"/>
    </source>
</evidence>
<dbReference type="AlphaFoldDB" id="A0A2A2L7H7"/>
<reference evidence="7 8" key="1">
    <citation type="journal article" date="2017" name="Curr. Biol.">
        <title>Genome architecture and evolution of a unichromosomal asexual nematode.</title>
        <authorList>
            <person name="Fradin H."/>
            <person name="Zegar C."/>
            <person name="Gutwein M."/>
            <person name="Lucas J."/>
            <person name="Kovtun M."/>
            <person name="Corcoran D."/>
            <person name="Baugh L.R."/>
            <person name="Kiontke K."/>
            <person name="Gunsalus K."/>
            <person name="Fitch D.H."/>
            <person name="Piano F."/>
        </authorList>
    </citation>
    <scope>NUCLEOTIDE SEQUENCE [LARGE SCALE GENOMIC DNA]</scope>
    <source>
        <strain evidence="7">PF1309</strain>
    </source>
</reference>
<dbReference type="SMART" id="SM00195">
    <property type="entry name" value="DSPc"/>
    <property type="match status" value="1"/>
</dbReference>
<dbReference type="EMBL" id="LIAE01007078">
    <property type="protein sequence ID" value="PAV82120.1"/>
    <property type="molecule type" value="Genomic_DNA"/>
</dbReference>
<evidence type="ECO:0000259" key="6">
    <source>
        <dbReference type="PROSITE" id="PS50056"/>
    </source>
</evidence>
<gene>
    <name evidence="7" type="ORF">WR25_12576</name>
</gene>
<evidence type="ECO:0000313" key="7">
    <source>
        <dbReference type="EMBL" id="PAV82120.1"/>
    </source>
</evidence>
<dbReference type="InterPro" id="IPR020422">
    <property type="entry name" value="TYR_PHOSPHATASE_DUAL_dom"/>
</dbReference>
<dbReference type="PROSITE" id="PS50054">
    <property type="entry name" value="TYR_PHOSPHATASE_DUAL"/>
    <property type="match status" value="1"/>
</dbReference>